<organism evidence="7 8">
    <name type="scientific">Exobacillus caeni</name>
    <dbReference type="NCBI Taxonomy" id="2574798"/>
    <lineage>
        <taxon>Bacteria</taxon>
        <taxon>Bacillati</taxon>
        <taxon>Bacillota</taxon>
        <taxon>Bacilli</taxon>
        <taxon>Bacillales</taxon>
        <taxon>Guptibacillaceae</taxon>
        <taxon>Exobacillus</taxon>
    </lineage>
</organism>
<keyword evidence="8" id="KW-1185">Reference proteome</keyword>
<accession>A0A5R9FDP8</accession>
<dbReference type="Proteomes" id="UP000308230">
    <property type="component" value="Unassembled WGS sequence"/>
</dbReference>
<dbReference type="Pfam" id="PF07940">
    <property type="entry name" value="Hepar_II_III_C"/>
    <property type="match status" value="1"/>
</dbReference>
<evidence type="ECO:0000256" key="3">
    <source>
        <dbReference type="ARBA" id="ARBA00022764"/>
    </source>
</evidence>
<dbReference type="PANTHER" id="PTHR39210">
    <property type="entry name" value="HEPARIN-SULFATE LYASE"/>
    <property type="match status" value="1"/>
</dbReference>
<comment type="caution">
    <text evidence="7">The sequence shown here is derived from an EMBL/GenBank/DDBJ whole genome shotgun (WGS) entry which is preliminary data.</text>
</comment>
<comment type="subcellular location">
    <subcellularLocation>
        <location evidence="1">Periplasm</location>
    </subcellularLocation>
</comment>
<evidence type="ECO:0000256" key="2">
    <source>
        <dbReference type="ARBA" id="ARBA00022729"/>
    </source>
</evidence>
<sequence>MEKTIENVKDRQYIRVFNIYEPLKDKVLRPVCDDILDDIYYKNKRYPATKVNEANMWTANINDRSWRFWLHTLTMIEQLMDGYREYNEPAYMEKAMALFFDWNEHNYPEAESEMAWHDHSTALRLIMICRLFEEWKQDHWDTETLSTFTELASAHCAKLSDPDFYMEKHNHGLDQDIAMYIASRVFNFLPEAEDWYQLATKRFWKQIEDLFAPDGSYLEHSPDYIYDLSDRLFKFLDFLKRYEIKEYEKLEAVLDKLVRFFVYTFQPTGLIPPVGDSANRPINVAKFDNPPAHLLNPLLFVTTGGEKGEIDYKTDAVFPDGGYAIFRNQWGLDAKTVQLFFHSSFHSRVHKHHDDLSINLFGHGQPLLVDAGKYNYDYKTPERQYVVSNKAHNTVVVDNKNTEIIRMNIGKSGLTTYHLNEAFNYVSGIQCLYPGVMHRRMILYVKPGDIIVLDYLLGYKDDHTFEQTFNFDPSLECSVEENRIQAGNNGTPYLSLIPMVNEDTIETSIIKGQEDPLVGWHSTDYATLKESCHSSFSQTGKEARFATHISLSPSSPASIPFKWENDEINLSWQDKNLKIILTKQYEHLVLNGEYIASQKVDHPKITAAIKDQEIYEYREKYRSERQRRLRYQEQLEKAKEKLKAKQ</sequence>
<dbReference type="Pfam" id="PF16889">
    <property type="entry name" value="Hepar_II_III_N"/>
    <property type="match status" value="1"/>
</dbReference>
<dbReference type="Gene3D" id="2.70.98.70">
    <property type="match status" value="1"/>
</dbReference>
<dbReference type="GO" id="GO:0016829">
    <property type="term" value="F:lyase activity"/>
    <property type="evidence" value="ECO:0007669"/>
    <property type="project" value="UniProtKB-KW"/>
</dbReference>
<protein>
    <submittedName>
        <fullName evidence="7">Uncharacterized protein</fullName>
    </submittedName>
</protein>
<dbReference type="OrthoDB" id="7335480at2"/>
<proteinExistence type="predicted"/>
<dbReference type="SUPFAM" id="SSF48230">
    <property type="entry name" value="Chondroitin AC/alginate lyase"/>
    <property type="match status" value="1"/>
</dbReference>
<evidence type="ECO:0000313" key="7">
    <source>
        <dbReference type="EMBL" id="TLS38684.1"/>
    </source>
</evidence>
<evidence type="ECO:0000259" key="5">
    <source>
        <dbReference type="Pfam" id="PF07940"/>
    </source>
</evidence>
<evidence type="ECO:0000259" key="6">
    <source>
        <dbReference type="Pfam" id="PF16889"/>
    </source>
</evidence>
<evidence type="ECO:0000256" key="1">
    <source>
        <dbReference type="ARBA" id="ARBA00004418"/>
    </source>
</evidence>
<dbReference type="EMBL" id="SWLG01000002">
    <property type="protein sequence ID" value="TLS38684.1"/>
    <property type="molecule type" value="Genomic_DNA"/>
</dbReference>
<keyword evidence="3" id="KW-0574">Periplasm</keyword>
<dbReference type="InterPro" id="IPR012480">
    <property type="entry name" value="Hepar_II_III_C"/>
</dbReference>
<dbReference type="InterPro" id="IPR031680">
    <property type="entry name" value="Hepar_II_III_N"/>
</dbReference>
<dbReference type="PANTHER" id="PTHR39210:SF1">
    <property type="entry name" value="HEPARIN-SULFATE LYASE"/>
    <property type="match status" value="1"/>
</dbReference>
<evidence type="ECO:0000313" key="8">
    <source>
        <dbReference type="Proteomes" id="UP000308230"/>
    </source>
</evidence>
<dbReference type="GO" id="GO:0042597">
    <property type="term" value="C:periplasmic space"/>
    <property type="evidence" value="ECO:0007669"/>
    <property type="project" value="UniProtKB-SubCell"/>
</dbReference>
<dbReference type="AlphaFoldDB" id="A0A5R9FDP8"/>
<keyword evidence="4" id="KW-0456">Lyase</keyword>
<feature type="domain" description="Heparinase II/III-like C-terminal" evidence="5">
    <location>
        <begin position="315"/>
        <end position="526"/>
    </location>
</feature>
<dbReference type="RefSeq" id="WP_138123485.1">
    <property type="nucleotide sequence ID" value="NZ_SWLG01000002.1"/>
</dbReference>
<dbReference type="InterPro" id="IPR008929">
    <property type="entry name" value="Chondroitin_lyas"/>
</dbReference>
<feature type="domain" description="Heparin-sulfate lyase N-terminal" evidence="6">
    <location>
        <begin position="29"/>
        <end position="281"/>
    </location>
</feature>
<dbReference type="Gene3D" id="1.50.10.100">
    <property type="entry name" value="Chondroitin AC/alginate lyase"/>
    <property type="match status" value="1"/>
</dbReference>
<name>A0A5R9FDP8_9BACL</name>
<keyword evidence="2" id="KW-0732">Signal</keyword>
<evidence type="ECO:0000256" key="4">
    <source>
        <dbReference type="ARBA" id="ARBA00023239"/>
    </source>
</evidence>
<gene>
    <name evidence="7" type="ORF">FCL54_04055</name>
</gene>
<reference evidence="7 8" key="1">
    <citation type="submission" date="2019-04" db="EMBL/GenBank/DDBJ databases">
        <title>Bacillus caeni sp. nov., a bacterium isolated from mangrove sediment.</title>
        <authorList>
            <person name="Huang H."/>
            <person name="Mo K."/>
            <person name="Hu Y."/>
        </authorList>
    </citation>
    <scope>NUCLEOTIDE SEQUENCE [LARGE SCALE GENOMIC DNA]</scope>
    <source>
        <strain evidence="7 8">HB172195</strain>
    </source>
</reference>